<proteinExistence type="predicted"/>
<evidence type="ECO:0000313" key="3">
    <source>
        <dbReference type="Proteomes" id="UP001501752"/>
    </source>
</evidence>
<dbReference type="EMBL" id="BAABIS010000001">
    <property type="protein sequence ID" value="GAA4841333.1"/>
    <property type="molecule type" value="Genomic_DNA"/>
</dbReference>
<reference evidence="3" key="1">
    <citation type="journal article" date="2019" name="Int. J. Syst. Evol. Microbiol.">
        <title>The Global Catalogue of Microorganisms (GCM) 10K type strain sequencing project: providing services to taxonomists for standard genome sequencing and annotation.</title>
        <authorList>
            <consortium name="The Broad Institute Genomics Platform"/>
            <consortium name="The Broad Institute Genome Sequencing Center for Infectious Disease"/>
            <person name="Wu L."/>
            <person name="Ma J."/>
        </authorList>
    </citation>
    <scope>NUCLEOTIDE SEQUENCE [LARGE SCALE GENOMIC DNA]</scope>
    <source>
        <strain evidence="3">JCM 13006</strain>
    </source>
</reference>
<feature type="compositionally biased region" description="Basic and acidic residues" evidence="1">
    <location>
        <begin position="1"/>
        <end position="11"/>
    </location>
</feature>
<feature type="region of interest" description="Disordered" evidence="1">
    <location>
        <begin position="1"/>
        <end position="58"/>
    </location>
</feature>
<accession>A0ABP9DI53</accession>
<sequence>MPDTTERDKKVTLRTCSSRIRTALRPDSSRSPTLGRPARAPPGDHAQPDTAQVPFTPTPRRYAALARRSRTERRLHMTLHMLQPPPSALRAVHAALGSQDALRQPAAAVLRHGPGPLLPAHPLAVYVLDGPDGRLAGARRTGWRFLVRHTAKAADPAADGPVRESLGRDGLGPDGPGEVLAAAEVVETAEGHAFSHFTAGPYLDSTVRALRQAWQLVQGGHTRLQPRLLSMPGHYATALWLHGSTPGEDLLIPLAPAPLGVTAHQVYPAAELLARLEPTGSGHPGMTRPGQGGMAQLCATSTSSHPAG</sequence>
<evidence type="ECO:0000313" key="2">
    <source>
        <dbReference type="EMBL" id="GAA4841333.1"/>
    </source>
</evidence>
<evidence type="ECO:0000256" key="1">
    <source>
        <dbReference type="SAM" id="MobiDB-lite"/>
    </source>
</evidence>
<comment type="caution">
    <text evidence="2">The sequence shown here is derived from an EMBL/GenBank/DDBJ whole genome shotgun (WGS) entry which is preliminary data.</text>
</comment>
<name>A0ABP9DI53_9ACTN</name>
<gene>
    <name evidence="2" type="ORF">GCM10023235_16220</name>
</gene>
<organism evidence="2 3">
    <name type="scientific">Kitasatospora terrestris</name>
    <dbReference type="NCBI Taxonomy" id="258051"/>
    <lineage>
        <taxon>Bacteria</taxon>
        <taxon>Bacillati</taxon>
        <taxon>Actinomycetota</taxon>
        <taxon>Actinomycetes</taxon>
        <taxon>Kitasatosporales</taxon>
        <taxon>Streptomycetaceae</taxon>
        <taxon>Kitasatospora</taxon>
    </lineage>
</organism>
<protein>
    <submittedName>
        <fullName evidence="2">Uncharacterized protein</fullName>
    </submittedName>
</protein>
<keyword evidence="3" id="KW-1185">Reference proteome</keyword>
<dbReference type="Proteomes" id="UP001501752">
    <property type="component" value="Unassembled WGS sequence"/>
</dbReference>